<dbReference type="InterPro" id="IPR043926">
    <property type="entry name" value="ABCG_dom"/>
</dbReference>
<dbReference type="Gene3D" id="3.40.50.300">
    <property type="entry name" value="P-loop containing nucleotide triphosphate hydrolases"/>
    <property type="match status" value="1"/>
</dbReference>
<dbReference type="InterPro" id="IPR050352">
    <property type="entry name" value="ABCG_transporters"/>
</dbReference>
<keyword evidence="5" id="KW-0547">Nucleotide-binding</keyword>
<feature type="region of interest" description="Disordered" evidence="9">
    <location>
        <begin position="320"/>
        <end position="341"/>
    </location>
</feature>
<dbReference type="GO" id="GO:0005524">
    <property type="term" value="F:ATP binding"/>
    <property type="evidence" value="ECO:0007669"/>
    <property type="project" value="UniProtKB-KW"/>
</dbReference>
<gene>
    <name evidence="12" type="ORF">DSTB1V02_LOCUS879</name>
</gene>
<feature type="transmembrane region" description="Helical" evidence="10">
    <location>
        <begin position="445"/>
        <end position="463"/>
    </location>
</feature>
<sequence length="693" mass="78788">MIHSSRDQPIPYRASWDEHYGWMSSSPSEGMNSSTRAVDSEEVGVKHILKEIDGHIRCGQLTAIMGPSGAGKTCFMNVLAGYTTKGVTGAVTVNGRARNLRKFRKLSAYITQEDHLMECLSVGESMAMAANLKLPATLSKEEKANVVAEILENLGLCECVKTRAQSLSGGQRKRLCIALELVNNPPIMFFDEPTSGLDSLSCEQCINLLNTLAKEGRTIICTIHQPSAKILEMFSQLILLADGRCFYAGSVKSLVPYLGETHDLHCPPYHNPADYVLELAGVQHGMLEQLVQATRDGKCLEYDLEHNKDFFRTSSKLSRQNTLMSRQNSTQPDRVRGGGEKREDIEMKARMEMGLLEEKLEVEEEGDEHVPSFAVSFFTQLRILTYRSLLSTIRDKNNGYNRNFIKRTIQRFLETNSTEDRHRSGRPKSVSTTANIKRMLMNVRIASHIGMGLLISLMFVGLGDDASRVYNNLSAILFTKFFLMFSSMLSTILTFPLEMPVLVRETMNSWYNPITYYLAKTIIDIPFQIIFTLCYLVIVYFITSQPLSTERFLMYFAICAYVSLISQTMGLLIGAAFKIQTAVFVGPVCSVPLFLFSGFFLSVKAMPQYYTWISYLSFMRYIYEGSMFCIYSFDREDLTCKQPFCLFKDPKQFLAQVDLDHNVYWDDFWILFGFVLALRIACYILLRWRLLLR</sequence>
<dbReference type="InterPro" id="IPR013525">
    <property type="entry name" value="ABC2_TM"/>
</dbReference>
<evidence type="ECO:0000259" key="11">
    <source>
        <dbReference type="PROSITE" id="PS50893"/>
    </source>
</evidence>
<comment type="subcellular location">
    <subcellularLocation>
        <location evidence="1">Membrane</location>
        <topology evidence="1">Multi-pass membrane protein</topology>
    </subcellularLocation>
</comment>
<proteinExistence type="inferred from homology"/>
<accession>A0A7R9A2R8</accession>
<dbReference type="Pfam" id="PF01061">
    <property type="entry name" value="ABC2_membrane"/>
    <property type="match status" value="1"/>
</dbReference>
<dbReference type="GO" id="GO:0005886">
    <property type="term" value="C:plasma membrane"/>
    <property type="evidence" value="ECO:0007669"/>
    <property type="project" value="TreeGrafter"/>
</dbReference>
<evidence type="ECO:0000256" key="8">
    <source>
        <dbReference type="ARBA" id="ARBA00023136"/>
    </source>
</evidence>
<feature type="transmembrane region" description="Helical" evidence="10">
    <location>
        <begin position="517"/>
        <end position="541"/>
    </location>
</feature>
<dbReference type="InterPro" id="IPR017871">
    <property type="entry name" value="ABC_transporter-like_CS"/>
</dbReference>
<dbReference type="InterPro" id="IPR027417">
    <property type="entry name" value="P-loop_NTPase"/>
</dbReference>
<keyword evidence="3" id="KW-0813">Transport</keyword>
<keyword evidence="7 10" id="KW-1133">Transmembrane helix</keyword>
<evidence type="ECO:0000256" key="7">
    <source>
        <dbReference type="ARBA" id="ARBA00022989"/>
    </source>
</evidence>
<dbReference type="PROSITE" id="PS50893">
    <property type="entry name" value="ABC_TRANSPORTER_2"/>
    <property type="match status" value="1"/>
</dbReference>
<comment type="similarity">
    <text evidence="2">Belongs to the ABC transporter superfamily. ABCG family. Eye pigment precursor importer (TC 3.A.1.204) subfamily.</text>
</comment>
<dbReference type="InterPro" id="IPR003593">
    <property type="entry name" value="AAA+_ATPase"/>
</dbReference>
<keyword evidence="13" id="KW-1185">Reference proteome</keyword>
<feature type="transmembrane region" description="Helical" evidence="10">
    <location>
        <begin position="553"/>
        <end position="577"/>
    </location>
</feature>
<keyword evidence="4 10" id="KW-0812">Transmembrane</keyword>
<dbReference type="InterPro" id="IPR003439">
    <property type="entry name" value="ABC_transporter-like_ATP-bd"/>
</dbReference>
<evidence type="ECO:0000256" key="1">
    <source>
        <dbReference type="ARBA" id="ARBA00004141"/>
    </source>
</evidence>
<dbReference type="GO" id="GO:0140359">
    <property type="term" value="F:ABC-type transporter activity"/>
    <property type="evidence" value="ECO:0007669"/>
    <property type="project" value="InterPro"/>
</dbReference>
<dbReference type="FunFam" id="3.40.50.300:FF:001077">
    <property type="entry name" value="Uncharacterized protein, isoform A"/>
    <property type="match status" value="1"/>
</dbReference>
<evidence type="ECO:0000313" key="13">
    <source>
        <dbReference type="Proteomes" id="UP000677054"/>
    </source>
</evidence>
<protein>
    <recommendedName>
        <fullName evidence="11">ABC transporter domain-containing protein</fullName>
    </recommendedName>
</protein>
<evidence type="ECO:0000256" key="2">
    <source>
        <dbReference type="ARBA" id="ARBA00005814"/>
    </source>
</evidence>
<feature type="transmembrane region" description="Helical" evidence="10">
    <location>
        <begin position="583"/>
        <end position="603"/>
    </location>
</feature>
<dbReference type="SMART" id="SM00382">
    <property type="entry name" value="AAA"/>
    <property type="match status" value="1"/>
</dbReference>
<dbReference type="Pfam" id="PF19055">
    <property type="entry name" value="ABC2_membrane_7"/>
    <property type="match status" value="1"/>
</dbReference>
<feature type="domain" description="ABC transporter" evidence="11">
    <location>
        <begin position="33"/>
        <end position="267"/>
    </location>
</feature>
<feature type="transmembrane region" description="Helical" evidence="10">
    <location>
        <begin position="668"/>
        <end position="686"/>
    </location>
</feature>
<dbReference type="PROSITE" id="PS00211">
    <property type="entry name" value="ABC_TRANSPORTER_1"/>
    <property type="match status" value="1"/>
</dbReference>
<dbReference type="EMBL" id="LR899588">
    <property type="protein sequence ID" value="CAD7240877.1"/>
    <property type="molecule type" value="Genomic_DNA"/>
</dbReference>
<evidence type="ECO:0000256" key="6">
    <source>
        <dbReference type="ARBA" id="ARBA00022840"/>
    </source>
</evidence>
<keyword evidence="8 10" id="KW-0472">Membrane</keyword>
<dbReference type="GO" id="GO:0016887">
    <property type="term" value="F:ATP hydrolysis activity"/>
    <property type="evidence" value="ECO:0007669"/>
    <property type="project" value="InterPro"/>
</dbReference>
<feature type="compositionally biased region" description="Polar residues" evidence="9">
    <location>
        <begin position="320"/>
        <end position="332"/>
    </location>
</feature>
<organism evidence="12">
    <name type="scientific">Darwinula stevensoni</name>
    <dbReference type="NCBI Taxonomy" id="69355"/>
    <lineage>
        <taxon>Eukaryota</taxon>
        <taxon>Metazoa</taxon>
        <taxon>Ecdysozoa</taxon>
        <taxon>Arthropoda</taxon>
        <taxon>Crustacea</taxon>
        <taxon>Oligostraca</taxon>
        <taxon>Ostracoda</taxon>
        <taxon>Podocopa</taxon>
        <taxon>Podocopida</taxon>
        <taxon>Darwinulocopina</taxon>
        <taxon>Darwinuloidea</taxon>
        <taxon>Darwinulidae</taxon>
        <taxon>Darwinula</taxon>
    </lineage>
</organism>
<dbReference type="Pfam" id="PF00005">
    <property type="entry name" value="ABC_tran"/>
    <property type="match status" value="1"/>
</dbReference>
<dbReference type="EMBL" id="CAJPEV010000071">
    <property type="protein sequence ID" value="CAG0880061.1"/>
    <property type="molecule type" value="Genomic_DNA"/>
</dbReference>
<evidence type="ECO:0000256" key="10">
    <source>
        <dbReference type="SAM" id="Phobius"/>
    </source>
</evidence>
<evidence type="ECO:0000256" key="3">
    <source>
        <dbReference type="ARBA" id="ARBA00022448"/>
    </source>
</evidence>
<dbReference type="Proteomes" id="UP000677054">
    <property type="component" value="Unassembled WGS sequence"/>
</dbReference>
<dbReference type="PANTHER" id="PTHR48041:SF78">
    <property type="entry name" value="ABC TRANSPORTER EXPRESSED IN TRACHEA, ISOFORM A"/>
    <property type="match status" value="1"/>
</dbReference>
<evidence type="ECO:0000313" key="12">
    <source>
        <dbReference type="EMBL" id="CAD7240877.1"/>
    </source>
</evidence>
<reference evidence="12" key="1">
    <citation type="submission" date="2020-11" db="EMBL/GenBank/DDBJ databases">
        <authorList>
            <person name="Tran Van P."/>
        </authorList>
    </citation>
    <scope>NUCLEOTIDE SEQUENCE</scope>
</reference>
<name>A0A7R9A2R8_9CRUS</name>
<feature type="transmembrane region" description="Helical" evidence="10">
    <location>
        <begin position="475"/>
        <end position="497"/>
    </location>
</feature>
<dbReference type="SUPFAM" id="SSF52540">
    <property type="entry name" value="P-loop containing nucleoside triphosphate hydrolases"/>
    <property type="match status" value="1"/>
</dbReference>
<evidence type="ECO:0000256" key="4">
    <source>
        <dbReference type="ARBA" id="ARBA00022692"/>
    </source>
</evidence>
<evidence type="ECO:0000256" key="9">
    <source>
        <dbReference type="SAM" id="MobiDB-lite"/>
    </source>
</evidence>
<dbReference type="CDD" id="cd03213">
    <property type="entry name" value="ABCG_EPDR"/>
    <property type="match status" value="1"/>
</dbReference>
<dbReference type="AlphaFoldDB" id="A0A7R9A2R8"/>
<dbReference type="PANTHER" id="PTHR48041">
    <property type="entry name" value="ABC TRANSPORTER G FAMILY MEMBER 28"/>
    <property type="match status" value="1"/>
</dbReference>
<evidence type="ECO:0000256" key="5">
    <source>
        <dbReference type="ARBA" id="ARBA00022741"/>
    </source>
</evidence>
<dbReference type="OrthoDB" id="66620at2759"/>
<keyword evidence="6" id="KW-0067">ATP-binding</keyword>